<dbReference type="Proteomes" id="UP000813444">
    <property type="component" value="Unassembled WGS sequence"/>
</dbReference>
<dbReference type="GO" id="GO:0050178">
    <property type="term" value="F:phenylpyruvate tautomerase activity"/>
    <property type="evidence" value="ECO:0007669"/>
    <property type="project" value="UniProtKB-EC"/>
</dbReference>
<evidence type="ECO:0000256" key="3">
    <source>
        <dbReference type="ARBA" id="ARBA00022514"/>
    </source>
</evidence>
<sequence length="265" mass="29717">MEGRVQEEPEYVYNSPPSRPRNVHRMRSTPTLGQQRGNLLREVPGETNIDAETERIRNRAPVVAEIKTNVMVNDELTFMTQLTIALSKIYNRPLTSITITLNSGICMLFGGTFEPSYTIAIKTSPHLVQSATNKRSAILLQDHMEHTLGVVPSRGFVFFTPVPEDCFGWKGKTIAGEIEELAAEQTPDLDDYHSYTRAVSKAMNSRGGSSTVPRMRAETPNPTFDDVLPNRKMTDGTHARSVKTKKSFIHTLFQRSFKPDETSES</sequence>
<dbReference type="InterPro" id="IPR014347">
    <property type="entry name" value="Tautomerase/MIF_sf"/>
</dbReference>
<protein>
    <recommendedName>
        <fullName evidence="12">L-dopachrome isomerase</fullName>
        <ecNumber evidence="9">5.3.2.1</ecNumber>
        <ecNumber evidence="8">5.3.3.12</ecNumber>
    </recommendedName>
    <alternativeName>
        <fullName evidence="10">L-dopachrome tautomerase</fullName>
    </alternativeName>
    <alternativeName>
        <fullName evidence="11">Phenylpyruvate tautomerase</fullName>
    </alternativeName>
</protein>
<dbReference type="EC" id="5.3.2.1" evidence="9"/>
<accession>A0A8K0SSU0</accession>
<dbReference type="EMBL" id="JAGPNK010000009">
    <property type="protein sequence ID" value="KAH7313332.1"/>
    <property type="molecule type" value="Genomic_DNA"/>
</dbReference>
<evidence type="ECO:0000313" key="15">
    <source>
        <dbReference type="Proteomes" id="UP000813444"/>
    </source>
</evidence>
<keyword evidence="3" id="KW-0202">Cytokine</keyword>
<comment type="catalytic activity">
    <reaction evidence="7">
        <text>L-dopachrome = 5,6-dihydroxyindole-2-carboxylate</text>
        <dbReference type="Rhea" id="RHEA:13041"/>
        <dbReference type="ChEBI" id="CHEBI:16875"/>
        <dbReference type="ChEBI" id="CHEBI:57509"/>
        <dbReference type="EC" id="5.3.3.12"/>
    </reaction>
</comment>
<evidence type="ECO:0000256" key="11">
    <source>
        <dbReference type="ARBA" id="ARBA00041912"/>
    </source>
</evidence>
<evidence type="ECO:0000256" key="6">
    <source>
        <dbReference type="ARBA" id="ARBA00036735"/>
    </source>
</evidence>
<dbReference type="GO" id="GO:0005576">
    <property type="term" value="C:extracellular region"/>
    <property type="evidence" value="ECO:0007669"/>
    <property type="project" value="UniProtKB-SubCell"/>
</dbReference>
<evidence type="ECO:0000256" key="5">
    <source>
        <dbReference type="ARBA" id="ARBA00023235"/>
    </source>
</evidence>
<dbReference type="AlphaFoldDB" id="A0A8K0SSU0"/>
<evidence type="ECO:0000256" key="9">
    <source>
        <dbReference type="ARBA" id="ARBA00039086"/>
    </source>
</evidence>
<gene>
    <name evidence="14" type="ORF">B0I35DRAFT_410342</name>
</gene>
<evidence type="ECO:0000256" key="7">
    <source>
        <dbReference type="ARBA" id="ARBA00036823"/>
    </source>
</evidence>
<name>A0A8K0SSU0_9HYPO</name>
<comment type="subcellular location">
    <subcellularLocation>
        <location evidence="1">Secreted</location>
    </subcellularLocation>
</comment>
<dbReference type="Pfam" id="PF01187">
    <property type="entry name" value="MIF"/>
    <property type="match status" value="1"/>
</dbReference>
<dbReference type="Gene3D" id="3.30.429.10">
    <property type="entry name" value="Macrophage Migration Inhibitory Factor"/>
    <property type="match status" value="1"/>
</dbReference>
<organism evidence="14 15">
    <name type="scientific">Stachybotrys elegans</name>
    <dbReference type="NCBI Taxonomy" id="80388"/>
    <lineage>
        <taxon>Eukaryota</taxon>
        <taxon>Fungi</taxon>
        <taxon>Dikarya</taxon>
        <taxon>Ascomycota</taxon>
        <taxon>Pezizomycotina</taxon>
        <taxon>Sordariomycetes</taxon>
        <taxon>Hypocreomycetidae</taxon>
        <taxon>Hypocreales</taxon>
        <taxon>Stachybotryaceae</taxon>
        <taxon>Stachybotrys</taxon>
    </lineage>
</organism>
<feature type="compositionally biased region" description="Polar residues" evidence="13">
    <location>
        <begin position="203"/>
        <end position="212"/>
    </location>
</feature>
<comment type="similarity">
    <text evidence="2">Belongs to the MIF family.</text>
</comment>
<dbReference type="PANTHER" id="PTHR11954">
    <property type="entry name" value="D-DOPACHROME DECARBOXYLASE"/>
    <property type="match status" value="1"/>
</dbReference>
<feature type="region of interest" description="Disordered" evidence="13">
    <location>
        <begin position="203"/>
        <end position="242"/>
    </location>
</feature>
<dbReference type="PANTHER" id="PTHR11954:SF6">
    <property type="entry name" value="MACROPHAGE MIGRATION INHIBITORY FACTOR"/>
    <property type="match status" value="1"/>
</dbReference>
<comment type="catalytic activity">
    <reaction evidence="6">
        <text>3-phenylpyruvate = enol-phenylpyruvate</text>
        <dbReference type="Rhea" id="RHEA:17097"/>
        <dbReference type="ChEBI" id="CHEBI:16815"/>
        <dbReference type="ChEBI" id="CHEBI:18005"/>
        <dbReference type="EC" id="5.3.2.1"/>
    </reaction>
</comment>
<keyword evidence="4" id="KW-0964">Secreted</keyword>
<evidence type="ECO:0000256" key="2">
    <source>
        <dbReference type="ARBA" id="ARBA00005851"/>
    </source>
</evidence>
<feature type="region of interest" description="Disordered" evidence="13">
    <location>
        <begin position="1"/>
        <end position="26"/>
    </location>
</feature>
<dbReference type="OrthoDB" id="255819at2759"/>
<evidence type="ECO:0000256" key="1">
    <source>
        <dbReference type="ARBA" id="ARBA00004613"/>
    </source>
</evidence>
<feature type="compositionally biased region" description="Basic and acidic residues" evidence="13">
    <location>
        <begin position="228"/>
        <end position="238"/>
    </location>
</feature>
<proteinExistence type="inferred from homology"/>
<evidence type="ECO:0000256" key="8">
    <source>
        <dbReference type="ARBA" id="ARBA00038932"/>
    </source>
</evidence>
<reference evidence="14" key="1">
    <citation type="journal article" date="2021" name="Nat. Commun.">
        <title>Genetic determinants of endophytism in the Arabidopsis root mycobiome.</title>
        <authorList>
            <person name="Mesny F."/>
            <person name="Miyauchi S."/>
            <person name="Thiergart T."/>
            <person name="Pickel B."/>
            <person name="Atanasova L."/>
            <person name="Karlsson M."/>
            <person name="Huettel B."/>
            <person name="Barry K.W."/>
            <person name="Haridas S."/>
            <person name="Chen C."/>
            <person name="Bauer D."/>
            <person name="Andreopoulos W."/>
            <person name="Pangilinan J."/>
            <person name="LaButti K."/>
            <person name="Riley R."/>
            <person name="Lipzen A."/>
            <person name="Clum A."/>
            <person name="Drula E."/>
            <person name="Henrissat B."/>
            <person name="Kohler A."/>
            <person name="Grigoriev I.V."/>
            <person name="Martin F.M."/>
            <person name="Hacquard S."/>
        </authorList>
    </citation>
    <scope>NUCLEOTIDE SEQUENCE</scope>
    <source>
        <strain evidence="14">MPI-CAGE-CH-0235</strain>
    </source>
</reference>
<keyword evidence="5" id="KW-0413">Isomerase</keyword>
<evidence type="ECO:0000256" key="4">
    <source>
        <dbReference type="ARBA" id="ARBA00022525"/>
    </source>
</evidence>
<evidence type="ECO:0000256" key="13">
    <source>
        <dbReference type="SAM" id="MobiDB-lite"/>
    </source>
</evidence>
<dbReference type="GO" id="GO:0004167">
    <property type="term" value="F:dopachrome isomerase activity"/>
    <property type="evidence" value="ECO:0007669"/>
    <property type="project" value="UniProtKB-EC"/>
</dbReference>
<keyword evidence="15" id="KW-1185">Reference proteome</keyword>
<evidence type="ECO:0000256" key="12">
    <source>
        <dbReference type="ARBA" id="ARBA00042730"/>
    </source>
</evidence>
<dbReference type="InterPro" id="IPR001398">
    <property type="entry name" value="Macrophage_inhib_fac"/>
</dbReference>
<evidence type="ECO:0000313" key="14">
    <source>
        <dbReference type="EMBL" id="KAH7313332.1"/>
    </source>
</evidence>
<evidence type="ECO:0000256" key="10">
    <source>
        <dbReference type="ARBA" id="ARBA00041631"/>
    </source>
</evidence>
<comment type="caution">
    <text evidence="14">The sequence shown here is derived from an EMBL/GenBank/DDBJ whole genome shotgun (WGS) entry which is preliminary data.</text>
</comment>
<dbReference type="EC" id="5.3.3.12" evidence="8"/>
<dbReference type="SUPFAM" id="SSF55331">
    <property type="entry name" value="Tautomerase/MIF"/>
    <property type="match status" value="1"/>
</dbReference>